<protein>
    <recommendedName>
        <fullName evidence="3 8">Beta-galactosidase</fullName>
        <shortName evidence="8">Beta-gal</shortName>
        <ecNumber evidence="3 8">3.2.1.23</ecNumber>
    </recommendedName>
</protein>
<evidence type="ECO:0000256" key="1">
    <source>
        <dbReference type="ARBA" id="ARBA00001412"/>
    </source>
</evidence>
<dbReference type="PATRIC" id="fig|1196324.3.peg.3617"/>
<dbReference type="PIRSF" id="PIRSF001084">
    <property type="entry name" value="B-galactosidase"/>
    <property type="match status" value="1"/>
</dbReference>
<keyword evidence="14" id="KW-1185">Reference proteome</keyword>
<dbReference type="Pfam" id="PF02449">
    <property type="entry name" value="Glyco_hydro_42"/>
    <property type="match status" value="1"/>
</dbReference>
<dbReference type="Proteomes" id="UP000004080">
    <property type="component" value="Unassembled WGS sequence"/>
</dbReference>
<evidence type="ECO:0000256" key="4">
    <source>
        <dbReference type="ARBA" id="ARBA00022723"/>
    </source>
</evidence>
<dbReference type="GO" id="GO:0005975">
    <property type="term" value="P:carbohydrate metabolic process"/>
    <property type="evidence" value="ECO:0007669"/>
    <property type="project" value="InterPro"/>
</dbReference>
<feature type="binding site" evidence="10">
    <location>
        <position position="141"/>
    </location>
    <ligand>
        <name>substrate</name>
    </ligand>
</feature>
<evidence type="ECO:0000256" key="6">
    <source>
        <dbReference type="ARBA" id="ARBA00022833"/>
    </source>
</evidence>
<proteinExistence type="inferred from homology"/>
<dbReference type="GO" id="GO:0009341">
    <property type="term" value="C:beta-galactosidase complex"/>
    <property type="evidence" value="ECO:0007669"/>
    <property type="project" value="InterPro"/>
</dbReference>
<evidence type="ECO:0000256" key="8">
    <source>
        <dbReference type="PIRNR" id="PIRNR001084"/>
    </source>
</evidence>
<dbReference type="InterPro" id="IPR003476">
    <property type="entry name" value="Glyco_hydro_42"/>
</dbReference>
<dbReference type="SUPFAM" id="SSF52317">
    <property type="entry name" value="Class I glutamine amidotransferase-like"/>
    <property type="match status" value="1"/>
</dbReference>
<keyword evidence="6" id="KW-0862">Zinc</keyword>
<reference evidence="13 14" key="1">
    <citation type="journal article" date="2012" name="J. Bacteriol.">
        <title>Genome of Bacillus macauensis ZFHKF-1, a Long-Chain-Forming Bacterium.</title>
        <authorList>
            <person name="Cai L."/>
            <person name="Zhang T."/>
        </authorList>
    </citation>
    <scope>NUCLEOTIDE SEQUENCE [LARGE SCALE GENOMIC DNA]</scope>
    <source>
        <strain evidence="13 14">ZFHKF-1</strain>
    </source>
</reference>
<comment type="caution">
    <text evidence="13">The sequence shown here is derived from an EMBL/GenBank/DDBJ whole genome shotgun (WGS) entry which is preliminary data.</text>
</comment>
<feature type="domain" description="Glycoside hydrolase family 42 N-terminal" evidence="11">
    <location>
        <begin position="6"/>
        <end position="380"/>
    </location>
</feature>
<dbReference type="PANTHER" id="PTHR36447">
    <property type="entry name" value="BETA-GALACTOSIDASE GANA"/>
    <property type="match status" value="1"/>
</dbReference>
<name>I8UAR5_9BACL</name>
<evidence type="ECO:0000256" key="5">
    <source>
        <dbReference type="ARBA" id="ARBA00022801"/>
    </source>
</evidence>
<dbReference type="PANTHER" id="PTHR36447:SF2">
    <property type="entry name" value="BETA-GALACTOSIDASE YESZ"/>
    <property type="match status" value="1"/>
</dbReference>
<dbReference type="OrthoDB" id="9800974at2"/>
<keyword evidence="7 8" id="KW-0326">Glycosidase</keyword>
<dbReference type="CDD" id="cd03143">
    <property type="entry name" value="A4_beta-galactosidase_middle_domain"/>
    <property type="match status" value="1"/>
</dbReference>
<dbReference type="Pfam" id="PF08532">
    <property type="entry name" value="Glyco_hydro_42M"/>
    <property type="match status" value="1"/>
</dbReference>
<dbReference type="Gene3D" id="3.20.20.80">
    <property type="entry name" value="Glycosidases"/>
    <property type="match status" value="1"/>
</dbReference>
<dbReference type="STRING" id="1196324.A374_17724"/>
<dbReference type="GO" id="GO:0046872">
    <property type="term" value="F:metal ion binding"/>
    <property type="evidence" value="ECO:0007669"/>
    <property type="project" value="UniProtKB-KW"/>
</dbReference>
<dbReference type="eggNOG" id="COG1874">
    <property type="taxonomic scope" value="Bacteria"/>
</dbReference>
<keyword evidence="5 8" id="KW-0378">Hydrolase</keyword>
<dbReference type="EMBL" id="AKKV01000042">
    <property type="protein sequence ID" value="EIT83898.1"/>
    <property type="molecule type" value="Genomic_DNA"/>
</dbReference>
<dbReference type="Gene3D" id="3.40.50.880">
    <property type="match status" value="1"/>
</dbReference>
<dbReference type="GO" id="GO:0004565">
    <property type="term" value="F:beta-galactosidase activity"/>
    <property type="evidence" value="ECO:0007669"/>
    <property type="project" value="UniProtKB-EC"/>
</dbReference>
<feature type="binding site" evidence="10">
    <location>
        <position position="103"/>
    </location>
    <ligand>
        <name>substrate</name>
    </ligand>
</feature>
<dbReference type="InterPro" id="IPR017853">
    <property type="entry name" value="GH"/>
</dbReference>
<feature type="active site" description="Proton donor" evidence="9">
    <location>
        <position position="142"/>
    </location>
</feature>
<evidence type="ECO:0000313" key="14">
    <source>
        <dbReference type="Proteomes" id="UP000004080"/>
    </source>
</evidence>
<dbReference type="Gene3D" id="2.60.40.1180">
    <property type="entry name" value="Golgi alpha-mannosidase II"/>
    <property type="match status" value="1"/>
</dbReference>
<comment type="similarity">
    <text evidence="2 8">Belongs to the glycosyl hydrolase 42 family.</text>
</comment>
<gene>
    <name evidence="13" type="ORF">A374_17724</name>
</gene>
<feature type="active site" description="Nucleophile" evidence="9">
    <location>
        <position position="303"/>
    </location>
</feature>
<organism evidence="13 14">
    <name type="scientific">Fictibacillus macauensis ZFHKF-1</name>
    <dbReference type="NCBI Taxonomy" id="1196324"/>
    <lineage>
        <taxon>Bacteria</taxon>
        <taxon>Bacillati</taxon>
        <taxon>Bacillota</taxon>
        <taxon>Bacilli</taxon>
        <taxon>Bacillales</taxon>
        <taxon>Fictibacillaceae</taxon>
        <taxon>Fictibacillus</taxon>
    </lineage>
</organism>
<dbReference type="InterPro" id="IPR013529">
    <property type="entry name" value="Glyco_hydro_42_N"/>
</dbReference>
<evidence type="ECO:0000256" key="3">
    <source>
        <dbReference type="ARBA" id="ARBA00012756"/>
    </source>
</evidence>
<evidence type="ECO:0000256" key="9">
    <source>
        <dbReference type="PIRSR" id="PIRSR001084-1"/>
    </source>
</evidence>
<dbReference type="SUPFAM" id="SSF51445">
    <property type="entry name" value="(Trans)glycosidases"/>
    <property type="match status" value="1"/>
</dbReference>
<accession>I8UAR5</accession>
<dbReference type="RefSeq" id="WP_007203614.1">
    <property type="nucleotide sequence ID" value="NZ_AKKV01000042.1"/>
</dbReference>
<evidence type="ECO:0000256" key="10">
    <source>
        <dbReference type="PIRSR" id="PIRSR001084-2"/>
    </source>
</evidence>
<dbReference type="InterPro" id="IPR029062">
    <property type="entry name" value="Class_I_gatase-like"/>
</dbReference>
<sequence length="669" mass="77308">MYIGVDYYPEQWPKERWQEDVSLMKELGVNVVRLAEFGWQLMEPKEGVYDFSLFDEVIDLMSQHDIKVVLGTPTATPPAWMIHNYPDILPVDEEGVTISFGGRRHYSVNSKRYRAFSVKIVEQLAKHYGRNETVIGWQTDNEYGHEKSDRSYGEQDRVAFHEWLKDKYETLEHVNEAWGTAFWSQTYTEWEQIPAPKKVLQEHNPGLLLDWDRFCSDQYTSYNKEQCDVLRHHISEDQFITHNFVFNEQAIKQRDMTKDLDFVSYDNYPVWGGLAEPIPPAAIAQQHDLCRATKDGKGYWVMEELAGAQGWSQIGYLPRPGHIKLWTYQAIARGAEAIVYFRWRAARYGTEQFCHGILDHDGKPRRKFEEVKEVFLELKEMGDDWIASHYEPEVGVYYDVENAWAWKIQPQSSALRYKEELVRFYNGAYRLNAATTIVHPESSLEGLKTIIVPLYFLNNSSFTSKLKEYVNDGGTVVLTYRSGVKNEDNAVTDRTLPGELAELAGIEVHEYEPLQEGQQHRVVGTAGHIADVMSPATVWCDLIETTTAEVIAKYRDAFYEGTPAITKNKYGKGFVYYIGTAVEDYYLARLYRDVFRESNVKTYDMPEDVEIIIRKKENGKRYLCVLNHSTTASHRITLPKGIWKDAISGEKFQGDVRMPSLGATLLIER</sequence>
<evidence type="ECO:0000259" key="12">
    <source>
        <dbReference type="Pfam" id="PF08532"/>
    </source>
</evidence>
<evidence type="ECO:0000256" key="7">
    <source>
        <dbReference type="ARBA" id="ARBA00023295"/>
    </source>
</evidence>
<dbReference type="InterPro" id="IPR013738">
    <property type="entry name" value="Beta_galactosidase_Trimer"/>
</dbReference>
<comment type="catalytic activity">
    <reaction evidence="1 8">
        <text>Hydrolysis of terminal non-reducing beta-D-galactose residues in beta-D-galactosides.</text>
        <dbReference type="EC" id="3.2.1.23"/>
    </reaction>
</comment>
<keyword evidence="4" id="KW-0479">Metal-binding</keyword>
<dbReference type="AlphaFoldDB" id="I8UAR5"/>
<feature type="domain" description="Beta-galactosidase trimerisation" evidence="12">
    <location>
        <begin position="393"/>
        <end position="600"/>
    </location>
</feature>
<evidence type="ECO:0000259" key="11">
    <source>
        <dbReference type="Pfam" id="PF02449"/>
    </source>
</evidence>
<evidence type="ECO:0000256" key="2">
    <source>
        <dbReference type="ARBA" id="ARBA00005940"/>
    </source>
</evidence>
<evidence type="ECO:0000313" key="13">
    <source>
        <dbReference type="EMBL" id="EIT83898.1"/>
    </source>
</evidence>
<dbReference type="InterPro" id="IPR013780">
    <property type="entry name" value="Glyco_hydro_b"/>
</dbReference>
<dbReference type="EC" id="3.2.1.23" evidence="3 8"/>
<feature type="binding site" evidence="10">
    <location>
        <position position="311"/>
    </location>
    <ligand>
        <name>substrate</name>
    </ligand>
</feature>